<dbReference type="OrthoDB" id="635358at2"/>
<feature type="domain" description="Ig-like" evidence="2">
    <location>
        <begin position="487"/>
        <end position="574"/>
    </location>
</feature>
<gene>
    <name evidence="3" type="ORF">DDR33_17615</name>
</gene>
<dbReference type="EMBL" id="QEAS01000015">
    <property type="protein sequence ID" value="PWG79336.1"/>
    <property type="molecule type" value="Genomic_DNA"/>
</dbReference>
<evidence type="ECO:0000313" key="3">
    <source>
        <dbReference type="EMBL" id="PWG79336.1"/>
    </source>
</evidence>
<evidence type="ECO:0000313" key="4">
    <source>
        <dbReference type="Proteomes" id="UP000245647"/>
    </source>
</evidence>
<keyword evidence="1" id="KW-0732">Signal</keyword>
<dbReference type="AlphaFoldDB" id="A0A2U2PD64"/>
<reference evidence="3 4" key="1">
    <citation type="submission" date="2018-04" db="EMBL/GenBank/DDBJ databases">
        <title>Pedobacter chongqingensis sp. nov., isolated from a rottenly hemp rope.</title>
        <authorList>
            <person name="Cai Y."/>
        </authorList>
    </citation>
    <scope>NUCLEOTIDE SEQUENCE [LARGE SCALE GENOMIC DNA]</scope>
    <source>
        <strain evidence="3 4">FJ4-8</strain>
    </source>
</reference>
<dbReference type="InterPro" id="IPR007110">
    <property type="entry name" value="Ig-like_dom"/>
</dbReference>
<organism evidence="3 4">
    <name type="scientific">Pararcticibacter amylolyticus</name>
    <dbReference type="NCBI Taxonomy" id="2173175"/>
    <lineage>
        <taxon>Bacteria</taxon>
        <taxon>Pseudomonadati</taxon>
        <taxon>Bacteroidota</taxon>
        <taxon>Sphingobacteriia</taxon>
        <taxon>Sphingobacteriales</taxon>
        <taxon>Sphingobacteriaceae</taxon>
        <taxon>Pararcticibacter</taxon>
    </lineage>
</organism>
<proteinExistence type="predicted"/>
<sequence length="1176" mass="127592">MFRVSFLIIFFLVVTANFAFSDTFTVTSNGDSGPGTFRQALLDAEANGSAVSDKIIFNLPGSTINDRTIRLRSQLPNVSSRLIIDGSSQPSSTFGVSGAKVIIEREYTNVYYHGLVIGAKTYNEAVNDIEIYGLYIRNFADITSLSNVNTSQGSGIIVDYNAKNVKIGAPGKGNVICGNVNGIQVNSSSYWNGTSNIISSGTITIQSNLIGLLDNGTTGNTNQTGINIQVYDRTVNIGGDNSNEENVIAANGTDILIDRSSYYYSATRVPVNIINNKIGTDYSGTKDFKTLPIFSQTANIDMYGIRANAAMTDLNILKNVISGHLSCGISVANASFLITGNYIGTDKNGTADLGNTTGIRIESGAQGNIGRSATGDKNFIGYNRYGIDVLSDKPVVISRNSIFCNKQFGIGKATNAPQTYIQVLKKRANYISGKATPNAEVELFYSDNCPGSCQGKTYFFTTSADNNGNWEYTGNLTGHVVATASMPTYVTSMFSTAGLRNNEAAVEPVTCKGAGSITISEPREGIDFKWFRLESNNTSVFIGNSQSVRNLDVGTYEVQINDGCTTVSHTFYITDQILTTPVITEPIPQCGETTFLFRATTKRGKGTIVYRWKNANGQTVGFGENIYLPEGKYTVEVTDDAGCAPISSTPTSQINRRPTPKFNISNRHTKAAACGHANGAITDVEVTDITGTAQYAWYTFDITTRKKDVLVGNTKDLIDVSGGWYALEVTDQGSCSPVLSQEMYISIYNSVEITSGNAMPATCGKPNGSIQGITIKEGDSWALYNNNSGALVRQGVYSGTAFPIEGLAVGNYSLTAKNSTTGCTSSPAPFNISDAPQPVYSFTHNEDPAKCGQVNGSITLTFSRNSPRPLRFEWMDESGHLLNGASDKLENLNEGNYQYIAYDVNECPQLFTFAISRIPLLQINESKVKRSNDYCELNRGSITGIEPVGGLPGYTYVWQNSDGDQVGAGKDMVNVGAGTYKLTLTDNTTCGLAVSREYIIENETREMADPKVGDTRVCYTTEILIQVENVEEGNYQLYQDLSDPTPILESTKGTFIFKVAKTADYYIVRRLGACSSSFAKFHVEVTNDNLVIANIMTPNGDNINDIWSLKGLPDYPDIRIQLYSREGQLVYECIGPYIKPFTGHFRGAELPAGAYYYRIDLRGDCKPLSGSLTLLR</sequence>
<feature type="signal peptide" evidence="1">
    <location>
        <begin position="1"/>
        <end position="21"/>
    </location>
</feature>
<dbReference type="InterPro" id="IPR026341">
    <property type="entry name" value="T9SS_type_B"/>
</dbReference>
<comment type="caution">
    <text evidence="3">The sequence shown here is derived from an EMBL/GenBank/DDBJ whole genome shotgun (WGS) entry which is preliminary data.</text>
</comment>
<accession>A0A2U2PD64</accession>
<dbReference type="PROSITE" id="PS50835">
    <property type="entry name" value="IG_LIKE"/>
    <property type="match status" value="1"/>
</dbReference>
<name>A0A2U2PD64_9SPHI</name>
<evidence type="ECO:0000259" key="2">
    <source>
        <dbReference type="PROSITE" id="PS50835"/>
    </source>
</evidence>
<dbReference type="Pfam" id="PF13585">
    <property type="entry name" value="CHU_C"/>
    <property type="match status" value="1"/>
</dbReference>
<evidence type="ECO:0000256" key="1">
    <source>
        <dbReference type="SAM" id="SignalP"/>
    </source>
</evidence>
<dbReference type="RefSeq" id="WP_109417120.1">
    <property type="nucleotide sequence ID" value="NZ_QEAS01000015.1"/>
</dbReference>
<dbReference type="NCBIfam" id="TIGR04131">
    <property type="entry name" value="Bac_Flav_CTERM"/>
    <property type="match status" value="1"/>
</dbReference>
<feature type="chain" id="PRO_5015763055" description="Ig-like domain-containing protein" evidence="1">
    <location>
        <begin position="22"/>
        <end position="1176"/>
    </location>
</feature>
<dbReference type="Proteomes" id="UP000245647">
    <property type="component" value="Unassembled WGS sequence"/>
</dbReference>
<protein>
    <recommendedName>
        <fullName evidence="2">Ig-like domain-containing protein</fullName>
    </recommendedName>
</protein>
<keyword evidence="4" id="KW-1185">Reference proteome</keyword>